<keyword evidence="1" id="KW-0805">Transcription regulation</keyword>
<dbReference type="EMBL" id="JAAIFS010000001">
    <property type="protein sequence ID" value="NEV86389.1"/>
    <property type="molecule type" value="Genomic_DNA"/>
</dbReference>
<dbReference type="InterPro" id="IPR036390">
    <property type="entry name" value="WH_DNA-bd_sf"/>
</dbReference>
<keyword evidence="3" id="KW-0804">Transcription</keyword>
<proteinExistence type="predicted"/>
<evidence type="ECO:0000256" key="1">
    <source>
        <dbReference type="ARBA" id="ARBA00023015"/>
    </source>
</evidence>
<evidence type="ECO:0000259" key="4">
    <source>
        <dbReference type="PROSITE" id="PS51118"/>
    </source>
</evidence>
<sequence>MHPRRAADDACGIAQAAAVVGDWWSLLVLREVARGHVRFDRLANELSVSRKVLAERLRTLTEHHVLERRLYQDRPPRHEYVLTEQGRGLLPTLVSLQDWADRWLLGDGTLTGQSADEGAEARRVTSLVGEQLPAGLRLPGSDGREYDPVAAGARATVLFAYPATGAPGVPDDITAPPVPGSAGCTLENRQFRAAWPRFRADGIAVHGVSTQTPQEQAAFARAEDLPFPLLCDDRLQLTAALRLPTFRAGQSLRLKRLILLVGPDRVIRHVLFPVRDIPAAVLHVLDLARSTGSRPSREGDKR</sequence>
<dbReference type="SUPFAM" id="SSF52833">
    <property type="entry name" value="Thioredoxin-like"/>
    <property type="match status" value="1"/>
</dbReference>
<dbReference type="PANTHER" id="PTHR33204:SF18">
    <property type="entry name" value="TRANSCRIPTIONAL REGULATORY PROTEIN"/>
    <property type="match status" value="1"/>
</dbReference>
<dbReference type="Gene3D" id="3.40.30.10">
    <property type="entry name" value="Glutaredoxin"/>
    <property type="match status" value="1"/>
</dbReference>
<protein>
    <submittedName>
        <fullName evidence="6">Redoxin domain-containing protein</fullName>
    </submittedName>
</protein>
<dbReference type="GO" id="GO:0016491">
    <property type="term" value="F:oxidoreductase activity"/>
    <property type="evidence" value="ECO:0007669"/>
    <property type="project" value="InterPro"/>
</dbReference>
<dbReference type="Gene3D" id="1.10.10.10">
    <property type="entry name" value="Winged helix-like DNA-binding domain superfamily/Winged helix DNA-binding domain"/>
    <property type="match status" value="1"/>
</dbReference>
<comment type="caution">
    <text evidence="6">The sequence shown here is derived from an EMBL/GenBank/DDBJ whole genome shotgun (WGS) entry which is preliminary data.</text>
</comment>
<reference evidence="6" key="1">
    <citation type="journal article" date="2020" name="Microorganisms">
        <title>Isolation, Genomic and Metabolomic Characterization of Streptomyces tendae VITAKN with Quorum Sensing Inhibitory Activity from Southern India.</title>
        <authorList>
            <person name="Ishaque N.M."/>
            <person name="Burgsdorf I."/>
            <person name="Limlingan Malit J.J."/>
            <person name="Saha S."/>
            <person name="Teta R."/>
            <person name="Ewe D."/>
            <person name="Kannabiran K."/>
            <person name="Hrouzek P."/>
            <person name="Steindler L."/>
            <person name="Costantino V."/>
            <person name="Saurav K."/>
        </authorList>
    </citation>
    <scope>NUCLEOTIDE SEQUENCE</scope>
    <source>
        <strain evidence="6">VITAKN</strain>
    </source>
</reference>
<dbReference type="GO" id="GO:0016209">
    <property type="term" value="F:antioxidant activity"/>
    <property type="evidence" value="ECO:0007669"/>
    <property type="project" value="InterPro"/>
</dbReference>
<dbReference type="InterPro" id="IPR002577">
    <property type="entry name" value="HTH_HxlR"/>
</dbReference>
<accession>A0A6B3QDY3</accession>
<organism evidence="6">
    <name type="scientific">Streptomyces tendae</name>
    <dbReference type="NCBI Taxonomy" id="1932"/>
    <lineage>
        <taxon>Bacteria</taxon>
        <taxon>Bacillati</taxon>
        <taxon>Actinomycetota</taxon>
        <taxon>Actinomycetes</taxon>
        <taxon>Kitasatosporales</taxon>
        <taxon>Streptomycetaceae</taxon>
        <taxon>Streptomyces</taxon>
    </lineage>
</organism>
<dbReference type="InterPro" id="IPR036388">
    <property type="entry name" value="WH-like_DNA-bd_sf"/>
</dbReference>
<dbReference type="InterPro" id="IPR013766">
    <property type="entry name" value="Thioredoxin_domain"/>
</dbReference>
<dbReference type="GO" id="GO:0003677">
    <property type="term" value="F:DNA binding"/>
    <property type="evidence" value="ECO:0007669"/>
    <property type="project" value="UniProtKB-KW"/>
</dbReference>
<evidence type="ECO:0000256" key="3">
    <source>
        <dbReference type="ARBA" id="ARBA00023163"/>
    </source>
</evidence>
<feature type="domain" description="HTH hxlR-type" evidence="4">
    <location>
        <begin position="11"/>
        <end position="108"/>
    </location>
</feature>
<name>A0A6B3QDY3_STRTE</name>
<gene>
    <name evidence="6" type="ORF">GUR47_06760</name>
</gene>
<keyword evidence="2" id="KW-0238">DNA-binding</keyword>
<dbReference type="AlphaFoldDB" id="A0A6B3QDY3"/>
<dbReference type="PROSITE" id="PS51352">
    <property type="entry name" value="THIOREDOXIN_2"/>
    <property type="match status" value="1"/>
</dbReference>
<dbReference type="Pfam" id="PF00578">
    <property type="entry name" value="AhpC-TSA"/>
    <property type="match status" value="1"/>
</dbReference>
<dbReference type="Pfam" id="PF01638">
    <property type="entry name" value="HxlR"/>
    <property type="match status" value="1"/>
</dbReference>
<dbReference type="InterPro" id="IPR036249">
    <property type="entry name" value="Thioredoxin-like_sf"/>
</dbReference>
<dbReference type="SUPFAM" id="SSF46785">
    <property type="entry name" value="Winged helix' DNA-binding domain"/>
    <property type="match status" value="1"/>
</dbReference>
<dbReference type="PROSITE" id="PS51118">
    <property type="entry name" value="HTH_HXLR"/>
    <property type="match status" value="1"/>
</dbReference>
<evidence type="ECO:0000313" key="6">
    <source>
        <dbReference type="EMBL" id="NEV86389.1"/>
    </source>
</evidence>
<dbReference type="CDD" id="cd03017">
    <property type="entry name" value="PRX_BCP"/>
    <property type="match status" value="1"/>
</dbReference>
<dbReference type="InterPro" id="IPR000866">
    <property type="entry name" value="AhpC/TSA"/>
</dbReference>
<evidence type="ECO:0000259" key="5">
    <source>
        <dbReference type="PROSITE" id="PS51352"/>
    </source>
</evidence>
<dbReference type="PANTHER" id="PTHR33204">
    <property type="entry name" value="TRANSCRIPTIONAL REGULATOR, MARR FAMILY"/>
    <property type="match status" value="1"/>
</dbReference>
<dbReference type="RefSeq" id="WP_164457860.1">
    <property type="nucleotide sequence ID" value="NZ_JAAIFS010000001.1"/>
</dbReference>
<feature type="domain" description="Thioredoxin" evidence="5">
    <location>
        <begin position="126"/>
        <end position="290"/>
    </location>
</feature>
<evidence type="ECO:0000256" key="2">
    <source>
        <dbReference type="ARBA" id="ARBA00023125"/>
    </source>
</evidence>